<reference evidence="1 2" key="1">
    <citation type="journal article" date="2022" name="Nat. Ecol. Evol.">
        <title>A masculinizing supergene underlies an exaggerated male reproductive morph in a spider.</title>
        <authorList>
            <person name="Hendrickx F."/>
            <person name="De Corte Z."/>
            <person name="Sonet G."/>
            <person name="Van Belleghem S.M."/>
            <person name="Kostlbacher S."/>
            <person name="Vangestel C."/>
        </authorList>
    </citation>
    <scope>NUCLEOTIDE SEQUENCE [LARGE SCALE GENOMIC DNA]</scope>
    <source>
        <strain evidence="1">W744_W776</strain>
    </source>
</reference>
<dbReference type="Proteomes" id="UP000827092">
    <property type="component" value="Unassembled WGS sequence"/>
</dbReference>
<dbReference type="EMBL" id="JAFNEN010000009">
    <property type="protein sequence ID" value="KAG8201033.1"/>
    <property type="molecule type" value="Genomic_DNA"/>
</dbReference>
<keyword evidence="2" id="KW-1185">Reference proteome</keyword>
<sequence>MIAVIGCIQLRMNMSNRKDEPLFPCKRAKVVYSRSKIFFLSSSKLSKYLRILAKKLKLLYHTSSNHNRREALSHPFITCTDILSKMHIS</sequence>
<evidence type="ECO:0000313" key="1">
    <source>
        <dbReference type="EMBL" id="KAG8201033.1"/>
    </source>
</evidence>
<organism evidence="1 2">
    <name type="scientific">Oedothorax gibbosus</name>
    <dbReference type="NCBI Taxonomy" id="931172"/>
    <lineage>
        <taxon>Eukaryota</taxon>
        <taxon>Metazoa</taxon>
        <taxon>Ecdysozoa</taxon>
        <taxon>Arthropoda</taxon>
        <taxon>Chelicerata</taxon>
        <taxon>Arachnida</taxon>
        <taxon>Araneae</taxon>
        <taxon>Araneomorphae</taxon>
        <taxon>Entelegynae</taxon>
        <taxon>Araneoidea</taxon>
        <taxon>Linyphiidae</taxon>
        <taxon>Erigoninae</taxon>
        <taxon>Oedothorax</taxon>
    </lineage>
</organism>
<evidence type="ECO:0000313" key="2">
    <source>
        <dbReference type="Proteomes" id="UP000827092"/>
    </source>
</evidence>
<comment type="caution">
    <text evidence="1">The sequence shown here is derived from an EMBL/GenBank/DDBJ whole genome shotgun (WGS) entry which is preliminary data.</text>
</comment>
<protein>
    <submittedName>
        <fullName evidence="1">Uncharacterized protein</fullName>
    </submittedName>
</protein>
<proteinExistence type="predicted"/>
<name>A0AAV6VZ86_9ARAC</name>
<dbReference type="AlphaFoldDB" id="A0AAV6VZ86"/>
<gene>
    <name evidence="1" type="ORF">JTE90_002710</name>
</gene>
<accession>A0AAV6VZ86</accession>